<proteinExistence type="predicted"/>
<accession>A0A6C0CL36</accession>
<organism evidence="1">
    <name type="scientific">viral metagenome</name>
    <dbReference type="NCBI Taxonomy" id="1070528"/>
    <lineage>
        <taxon>unclassified sequences</taxon>
        <taxon>metagenomes</taxon>
        <taxon>organismal metagenomes</taxon>
    </lineage>
</organism>
<name>A0A6C0CL36_9ZZZZ</name>
<reference evidence="1" key="1">
    <citation type="journal article" date="2020" name="Nature">
        <title>Giant virus diversity and host interactions through global metagenomics.</title>
        <authorList>
            <person name="Schulz F."/>
            <person name="Roux S."/>
            <person name="Paez-Espino D."/>
            <person name="Jungbluth S."/>
            <person name="Walsh D.A."/>
            <person name="Denef V.J."/>
            <person name="McMahon K.D."/>
            <person name="Konstantinidis K.T."/>
            <person name="Eloe-Fadrosh E.A."/>
            <person name="Kyrpides N.C."/>
            <person name="Woyke T."/>
        </authorList>
    </citation>
    <scope>NUCLEOTIDE SEQUENCE</scope>
    <source>
        <strain evidence="1">GVMAG-M-3300021343-4</strain>
    </source>
</reference>
<dbReference type="EMBL" id="MN739444">
    <property type="protein sequence ID" value="QHT04927.1"/>
    <property type="molecule type" value="Genomic_DNA"/>
</dbReference>
<sequence length="148" mass="17029">MESIYEAFNNLIIDEYDNKPVVSKDIDDLVDKLENNLRITRMSEPNRFGLQMAKVIDLSTGKEIEVWVEASSAPLDYKDWESDEEGFMGEDDYDMEGMEYDYGMTDGDDASLNATLYGMSDTQLKYIHSNLHKMSKKELISLIKKCVK</sequence>
<protein>
    <submittedName>
        <fullName evidence="1">Uncharacterized protein</fullName>
    </submittedName>
</protein>
<evidence type="ECO:0000313" key="1">
    <source>
        <dbReference type="EMBL" id="QHT04927.1"/>
    </source>
</evidence>
<dbReference type="AlphaFoldDB" id="A0A6C0CL36"/>